<sequence length="1257" mass="140804">METKADNQKMERMKRRCGVSLEVDLEICLGSKNFIHTKVRADEMDCPDFVTFVYGPTDEGDFNDLLYQSEKWGHKPRASRKIALFQEFLDDCELHDLEYKGVEFTWTNKRLNKAHVKEKIDRALGNLSLNFGFPKAQVLVNEAIGSDHASLLVDLCFVDAKTPRAFKFEAVWAEHPDFVKVVGDSWLGQKDLSDRVVSQSVERLNNCRKALVSWSKKAFPNNRKLVENLLSILKDCNEGDLTEEKAILAEEVVRKIEEAWDLEEKYWFQRAKLKWIYEGDKNSKFFHALVVQRRQRNKVVKVKDENGRWVEKEEDIGGCFARFFADLFKRSGPRNFDGVLGYVKPAIGNVENDLLMSKVSREEVKEAVFQLGAMKAPGPDGYSGMFYRKAWGEVGEQVVKVVADYIEKGVGLEELNLTNVVMIPKVDRPEVVGQFRPISLCNFSYKVISKVMTNKMKGLLSKFISGNQRAFVAGRLIQDNIIITHEVFHYLKNKRYGGKRDVAIKMDINKAYDRLEWDFLQEVLLKLGFCEDWVKRIMGCVCLVNFDFQLSGKTVAALKPGRCVRQGDPLSPYLFIIVADVLSAMIEHHVRCGDLKGIKLSRSGPVLSHCFFADDSLFFMRADKENYGLFKKILDDYCLASGQGVNLEKSGLFFSKNTPDDVVDLVCSELDIKVTPDPGKGHKPSWGWSSLLDGRDFLKDGLCWRIGNGSKVKVGKDKWIPPLEGMMLSLPLSYVGDKDALVSDLICDGDWDLSSIACSIAPSELNAILSIPLSPNILEDKLVWTHARNGVYQVKIGYRCEKAVVDKLVDRKPSCSRVIPSKLWKEIWGLKVIPRVKNFIWRVCSDAIPTGEAQVRRGCNVTMFCPICGVKPESTEHMLMLCDWVKKVWFLCPLALRVSEFDTSRFDVWCEQMLVIISSMKDFDKSLWAYLCWGIWKARCDFVFKGVAVNVLKVVILAVIAANEFWDRPSIVGGQDGALKSTPRAFNFDWKVPSEDFLLCFVDGAFDKVGMKGCFGAIFRNLEGKVVGGTSGGFLASSSLICEAFAIRKAVSFAGLKGWSKVLFLSDCEYVVKAIGSGCWAGCDWASNVVLCDIGDGLGKSAGSSVVWINRQASQAADWLAKLALKGEVPKDWVCCPPPLLASFLMMDFMGFGCMGVDRDVKQRKISLPYRSSSTSIDAHIGALLAIAARSRPLSLRIAHPILALTSMTRLASTFTFIIAKGGGTHLNGSDGGARAPLQGGLRAWISFHRAIDFSPI</sequence>
<comment type="caution">
    <text evidence="2">The sequence shown here is derived from an EMBL/GenBank/DDBJ whole genome shotgun (WGS) entry which is preliminary data.</text>
</comment>
<dbReference type="CDD" id="cd01650">
    <property type="entry name" value="RT_nLTR_like"/>
    <property type="match status" value="1"/>
</dbReference>
<dbReference type="CDD" id="cd06222">
    <property type="entry name" value="RNase_H_like"/>
    <property type="match status" value="1"/>
</dbReference>
<keyword evidence="3" id="KW-1185">Reference proteome</keyword>
<gene>
    <name evidence="2" type="ORF">G2W53_033433</name>
</gene>
<dbReference type="InterPro" id="IPR043502">
    <property type="entry name" value="DNA/RNA_pol_sf"/>
</dbReference>
<dbReference type="PROSITE" id="PS50878">
    <property type="entry name" value="RT_POL"/>
    <property type="match status" value="1"/>
</dbReference>
<dbReference type="GO" id="GO:0003964">
    <property type="term" value="F:RNA-directed DNA polymerase activity"/>
    <property type="evidence" value="ECO:0007669"/>
    <property type="project" value="UniProtKB-KW"/>
</dbReference>
<reference evidence="2" key="1">
    <citation type="submission" date="2020-09" db="EMBL/GenBank/DDBJ databases">
        <title>Genome-Enabled Discovery of Anthraquinone Biosynthesis in Senna tora.</title>
        <authorList>
            <person name="Kang S.-H."/>
            <person name="Pandey R.P."/>
            <person name="Lee C.-M."/>
            <person name="Sim J.-S."/>
            <person name="Jeong J.-T."/>
            <person name="Choi B.-S."/>
            <person name="Jung M."/>
            <person name="Ginzburg D."/>
            <person name="Zhao K."/>
            <person name="Won S.Y."/>
            <person name="Oh T.-J."/>
            <person name="Yu Y."/>
            <person name="Kim N.-H."/>
            <person name="Lee O.R."/>
            <person name="Lee T.-H."/>
            <person name="Bashyal P."/>
            <person name="Kim T.-S."/>
            <person name="Lee W.-H."/>
            <person name="Kawkins C."/>
            <person name="Kim C.-K."/>
            <person name="Kim J.S."/>
            <person name="Ahn B.O."/>
            <person name="Rhee S.Y."/>
            <person name="Sohng J.K."/>
        </authorList>
    </citation>
    <scope>NUCLEOTIDE SEQUENCE</scope>
    <source>
        <tissue evidence="2">Leaf</tissue>
    </source>
</reference>
<dbReference type="SUPFAM" id="SSF56219">
    <property type="entry name" value="DNase I-like"/>
    <property type="match status" value="1"/>
</dbReference>
<dbReference type="InterPro" id="IPR044730">
    <property type="entry name" value="RNase_H-like_dom_plant"/>
</dbReference>
<proteinExistence type="predicted"/>
<dbReference type="InterPro" id="IPR026960">
    <property type="entry name" value="RVT-Znf"/>
</dbReference>
<dbReference type="Pfam" id="PF13966">
    <property type="entry name" value="zf-RVT"/>
    <property type="match status" value="1"/>
</dbReference>
<accession>A0A834T033</accession>
<organism evidence="2 3">
    <name type="scientific">Senna tora</name>
    <dbReference type="NCBI Taxonomy" id="362788"/>
    <lineage>
        <taxon>Eukaryota</taxon>
        <taxon>Viridiplantae</taxon>
        <taxon>Streptophyta</taxon>
        <taxon>Embryophyta</taxon>
        <taxon>Tracheophyta</taxon>
        <taxon>Spermatophyta</taxon>
        <taxon>Magnoliopsida</taxon>
        <taxon>eudicotyledons</taxon>
        <taxon>Gunneridae</taxon>
        <taxon>Pentapetalae</taxon>
        <taxon>rosids</taxon>
        <taxon>fabids</taxon>
        <taxon>Fabales</taxon>
        <taxon>Fabaceae</taxon>
        <taxon>Caesalpinioideae</taxon>
        <taxon>Cassia clade</taxon>
        <taxon>Senna</taxon>
    </lineage>
</organism>
<dbReference type="GO" id="GO:0004523">
    <property type="term" value="F:RNA-DNA hybrid ribonuclease activity"/>
    <property type="evidence" value="ECO:0007669"/>
    <property type="project" value="InterPro"/>
</dbReference>
<dbReference type="InterPro" id="IPR000477">
    <property type="entry name" value="RT_dom"/>
</dbReference>
<dbReference type="PANTHER" id="PTHR46890:SF48">
    <property type="entry name" value="RNA-DIRECTED DNA POLYMERASE"/>
    <property type="match status" value="1"/>
</dbReference>
<dbReference type="InterPro" id="IPR002156">
    <property type="entry name" value="RNaseH_domain"/>
</dbReference>
<evidence type="ECO:0000259" key="1">
    <source>
        <dbReference type="PROSITE" id="PS50878"/>
    </source>
</evidence>
<dbReference type="Pfam" id="PF13456">
    <property type="entry name" value="RVT_3"/>
    <property type="match status" value="1"/>
</dbReference>
<dbReference type="OrthoDB" id="1001388at2759"/>
<dbReference type="SUPFAM" id="SSF53098">
    <property type="entry name" value="Ribonuclease H-like"/>
    <property type="match status" value="1"/>
</dbReference>
<dbReference type="SUPFAM" id="SSF56672">
    <property type="entry name" value="DNA/RNA polymerases"/>
    <property type="match status" value="1"/>
</dbReference>
<dbReference type="InterPro" id="IPR052343">
    <property type="entry name" value="Retrotransposon-Effector_Assoc"/>
</dbReference>
<dbReference type="InterPro" id="IPR036397">
    <property type="entry name" value="RNaseH_sf"/>
</dbReference>
<evidence type="ECO:0000313" key="2">
    <source>
        <dbReference type="EMBL" id="KAF7812457.1"/>
    </source>
</evidence>
<dbReference type="EMBL" id="JAAIUW010000010">
    <property type="protein sequence ID" value="KAF7812457.1"/>
    <property type="molecule type" value="Genomic_DNA"/>
</dbReference>
<protein>
    <submittedName>
        <fullName evidence="2">Reverse transcriptase</fullName>
    </submittedName>
</protein>
<dbReference type="Proteomes" id="UP000634136">
    <property type="component" value="Unassembled WGS sequence"/>
</dbReference>
<keyword evidence="2" id="KW-0548">Nucleotidyltransferase</keyword>
<dbReference type="AlphaFoldDB" id="A0A834T033"/>
<evidence type="ECO:0000313" key="3">
    <source>
        <dbReference type="Proteomes" id="UP000634136"/>
    </source>
</evidence>
<dbReference type="InterPro" id="IPR012337">
    <property type="entry name" value="RNaseH-like_sf"/>
</dbReference>
<keyword evidence="2" id="KW-0808">Transferase</keyword>
<name>A0A834T033_9FABA</name>
<keyword evidence="2" id="KW-0695">RNA-directed DNA polymerase</keyword>
<dbReference type="Pfam" id="PF00078">
    <property type="entry name" value="RVT_1"/>
    <property type="match status" value="1"/>
</dbReference>
<dbReference type="Gene3D" id="3.30.420.10">
    <property type="entry name" value="Ribonuclease H-like superfamily/Ribonuclease H"/>
    <property type="match status" value="1"/>
</dbReference>
<feature type="domain" description="Reverse transcriptase" evidence="1">
    <location>
        <begin position="404"/>
        <end position="691"/>
    </location>
</feature>
<dbReference type="GO" id="GO:0003676">
    <property type="term" value="F:nucleic acid binding"/>
    <property type="evidence" value="ECO:0007669"/>
    <property type="project" value="InterPro"/>
</dbReference>
<dbReference type="InterPro" id="IPR036691">
    <property type="entry name" value="Endo/exonu/phosph_ase_sf"/>
</dbReference>
<dbReference type="PANTHER" id="PTHR46890">
    <property type="entry name" value="NON-LTR RETROLELEMENT REVERSE TRANSCRIPTASE-LIKE PROTEIN-RELATED"/>
    <property type="match status" value="1"/>
</dbReference>